<comment type="caution">
    <text evidence="11">The sequence shown here is derived from an EMBL/GenBank/DDBJ whole genome shotgun (WGS) entry which is preliminary data.</text>
</comment>
<dbReference type="GO" id="GO:0016020">
    <property type="term" value="C:membrane"/>
    <property type="evidence" value="ECO:0007669"/>
    <property type="project" value="InterPro"/>
</dbReference>
<evidence type="ECO:0000256" key="3">
    <source>
        <dbReference type="ARBA" id="ARBA00022723"/>
    </source>
</evidence>
<dbReference type="Gene3D" id="3.30.2010.10">
    <property type="entry name" value="Metalloproteases ('zincins'), catalytic domain"/>
    <property type="match status" value="1"/>
</dbReference>
<evidence type="ECO:0000256" key="2">
    <source>
        <dbReference type="ARBA" id="ARBA00022670"/>
    </source>
</evidence>
<dbReference type="PANTHER" id="PTHR22726">
    <property type="entry name" value="METALLOENDOPEPTIDASE OMA1"/>
    <property type="match status" value="1"/>
</dbReference>
<dbReference type="Gene3D" id="1.25.40.10">
    <property type="entry name" value="Tetratricopeptide repeat domain"/>
    <property type="match status" value="1"/>
</dbReference>
<reference evidence="11 12" key="1">
    <citation type="submission" date="2019-07" db="EMBL/GenBank/DDBJ databases">
        <title>Whole genome shotgun sequence of Thiobacillus plumbophilus NBRC 107929.</title>
        <authorList>
            <person name="Hosoyama A."/>
            <person name="Uohara A."/>
            <person name="Ohji S."/>
            <person name="Ichikawa N."/>
        </authorList>
    </citation>
    <scope>NUCLEOTIDE SEQUENCE [LARGE SCALE GENOMIC DNA]</scope>
    <source>
        <strain evidence="11 12">NBRC 107929</strain>
    </source>
</reference>
<dbReference type="Pfam" id="PF01435">
    <property type="entry name" value="Peptidase_M48"/>
    <property type="match status" value="1"/>
</dbReference>
<evidence type="ECO:0000256" key="1">
    <source>
        <dbReference type="ARBA" id="ARBA00001947"/>
    </source>
</evidence>
<dbReference type="EMBL" id="BKAD01000003">
    <property type="protein sequence ID" value="GEP29152.1"/>
    <property type="molecule type" value="Genomic_DNA"/>
</dbReference>
<name>A0A512L3W6_9PROT</name>
<feature type="domain" description="Peptidase M48" evidence="10">
    <location>
        <begin position="72"/>
        <end position="249"/>
    </location>
</feature>
<organism evidence="11 12">
    <name type="scientific">Sulfuriferula plumbiphila</name>
    <dbReference type="NCBI Taxonomy" id="171865"/>
    <lineage>
        <taxon>Bacteria</taxon>
        <taxon>Pseudomonadati</taxon>
        <taxon>Pseudomonadota</taxon>
        <taxon>Betaproteobacteria</taxon>
        <taxon>Nitrosomonadales</taxon>
        <taxon>Sulfuricellaceae</taxon>
        <taxon>Sulfuriferula</taxon>
    </lineage>
</organism>
<keyword evidence="2" id="KW-0645">Protease</keyword>
<evidence type="ECO:0000256" key="5">
    <source>
        <dbReference type="ARBA" id="ARBA00022764"/>
    </source>
</evidence>
<dbReference type="PANTHER" id="PTHR22726:SF1">
    <property type="entry name" value="METALLOENDOPEPTIDASE OMA1, MITOCHONDRIAL"/>
    <property type="match status" value="1"/>
</dbReference>
<dbReference type="InterPro" id="IPR030873">
    <property type="entry name" value="Protease_BepA"/>
</dbReference>
<dbReference type="GO" id="GO:0051603">
    <property type="term" value="P:proteolysis involved in protein catabolic process"/>
    <property type="evidence" value="ECO:0007669"/>
    <property type="project" value="TreeGrafter"/>
</dbReference>
<evidence type="ECO:0000256" key="8">
    <source>
        <dbReference type="ARBA" id="ARBA00023049"/>
    </source>
</evidence>
<dbReference type="GO" id="GO:0004222">
    <property type="term" value="F:metalloendopeptidase activity"/>
    <property type="evidence" value="ECO:0007669"/>
    <property type="project" value="InterPro"/>
</dbReference>
<keyword evidence="3" id="KW-0479">Metal-binding</keyword>
<dbReference type="Proteomes" id="UP000321337">
    <property type="component" value="Unassembled WGS sequence"/>
</dbReference>
<dbReference type="AlphaFoldDB" id="A0A512L3W6"/>
<evidence type="ECO:0000313" key="11">
    <source>
        <dbReference type="EMBL" id="GEP29152.1"/>
    </source>
</evidence>
<keyword evidence="5" id="KW-0574">Periplasm</keyword>
<sequence length="473" mass="52217">MKSASLFLALCLASQQLAASELPDLGDVSQGAFSPRDEARVGNEIMRDIYAEPAYYDDPELTDYLNNLGYRLVAASPENRLAFQFFVLRDHTLNAFALPGGFIGVHTGLIEATQSESELAGVLGHEIAHVTQHHLARMIESRNQGILPSLAALAVAILAARSNPQAASAAIATVQATSIQKQLNFSRANEREADRIGMQIMRGAGFDPRAMATFFERLQKNSRLYENNAPAYLLTHPLTSERIADMQNRAASMPVKQVADSLEFQLLRAKLLAGEGRPEEAVRRFTEAIRDTRYNSLAAERYGLVVALLRTRQFDRAEQELDRLNQSGASSPMIAMLGARLRQEAGDLNTALARYQAGRARFPGYRPLLYADANALLQAGKADAALALVTDHLALYPDDYRLYQLQSRAYAMQGKDFLRHHAQAEAYVRQGNLDAAIEQLKLGLKSRDGDFYQMSIAEARLKELVALNQPAKP</sequence>
<proteinExistence type="inferred from homology"/>
<keyword evidence="6" id="KW-0378">Hydrolase</keyword>
<dbReference type="Pfam" id="PF14559">
    <property type="entry name" value="TPR_19"/>
    <property type="match status" value="1"/>
</dbReference>
<dbReference type="InterPro" id="IPR001915">
    <property type="entry name" value="Peptidase_M48"/>
</dbReference>
<keyword evidence="12" id="KW-1185">Reference proteome</keyword>
<gene>
    <name evidence="11" type="ORF">TPL01_02900</name>
</gene>
<dbReference type="HAMAP" id="MF_00997">
    <property type="entry name" value="Protease_BepA"/>
    <property type="match status" value="1"/>
</dbReference>
<evidence type="ECO:0000256" key="4">
    <source>
        <dbReference type="ARBA" id="ARBA00022729"/>
    </source>
</evidence>
<dbReference type="GO" id="GO:0046872">
    <property type="term" value="F:metal ion binding"/>
    <property type="evidence" value="ECO:0007669"/>
    <property type="project" value="UniProtKB-KW"/>
</dbReference>
<evidence type="ECO:0000256" key="7">
    <source>
        <dbReference type="ARBA" id="ARBA00022833"/>
    </source>
</evidence>
<evidence type="ECO:0000259" key="10">
    <source>
        <dbReference type="Pfam" id="PF01435"/>
    </source>
</evidence>
<protein>
    <recommendedName>
        <fullName evidence="10">Peptidase M48 domain-containing protein</fullName>
    </recommendedName>
</protein>
<evidence type="ECO:0000256" key="9">
    <source>
        <dbReference type="SAM" id="SignalP"/>
    </source>
</evidence>
<evidence type="ECO:0000313" key="12">
    <source>
        <dbReference type="Proteomes" id="UP000321337"/>
    </source>
</evidence>
<dbReference type="SUPFAM" id="SSF48452">
    <property type="entry name" value="TPR-like"/>
    <property type="match status" value="1"/>
</dbReference>
<evidence type="ECO:0000256" key="6">
    <source>
        <dbReference type="ARBA" id="ARBA00022801"/>
    </source>
</evidence>
<comment type="cofactor">
    <cofactor evidence="1">
        <name>Zn(2+)</name>
        <dbReference type="ChEBI" id="CHEBI:29105"/>
    </cofactor>
</comment>
<keyword evidence="4 9" id="KW-0732">Signal</keyword>
<accession>A0A512L3W6</accession>
<dbReference type="InterPro" id="IPR011990">
    <property type="entry name" value="TPR-like_helical_dom_sf"/>
</dbReference>
<dbReference type="CDD" id="cd07333">
    <property type="entry name" value="M48C_bepA_like"/>
    <property type="match status" value="1"/>
</dbReference>
<keyword evidence="8" id="KW-0482">Metalloprotease</keyword>
<dbReference type="InterPro" id="IPR051156">
    <property type="entry name" value="Mito/Outer_Membr_Metalloprot"/>
</dbReference>
<feature type="signal peptide" evidence="9">
    <location>
        <begin position="1"/>
        <end position="18"/>
    </location>
</feature>
<feature type="chain" id="PRO_5022241886" description="Peptidase M48 domain-containing protein" evidence="9">
    <location>
        <begin position="19"/>
        <end position="473"/>
    </location>
</feature>
<dbReference type="RefSeq" id="WP_147070043.1">
    <property type="nucleotide sequence ID" value="NZ_AP021884.1"/>
</dbReference>
<dbReference type="OrthoDB" id="9810445at2"/>
<keyword evidence="7" id="KW-0862">Zinc</keyword>